<gene>
    <name evidence="3" type="ORF">SAMN02982985_02019</name>
</gene>
<reference evidence="3 4" key="1">
    <citation type="submission" date="2016-10" db="EMBL/GenBank/DDBJ databases">
        <authorList>
            <person name="de Groot N.N."/>
        </authorList>
    </citation>
    <scope>NUCLEOTIDE SEQUENCE [LARGE SCALE GENOMIC DNA]</scope>
    <source>
        <strain evidence="3 4">ATCC 43154</strain>
    </source>
</reference>
<proteinExistence type="predicted"/>
<evidence type="ECO:0000256" key="1">
    <source>
        <dbReference type="SAM" id="MobiDB-lite"/>
    </source>
</evidence>
<sequence>MNQAVLNNEVCRLLGILMVIRQRTKLLKNSRERDPCRLRLPMLQIEADSEFSNNNRARHDRGLGVSKNLSPQVFIPPFQVDNRIRVQQKSHFLCARIIRNASSRRCRVWMSISSINSKNALEKTGLNGAGRTTSGCSEESLSAGSDLLTSPFRGEIRSFILRALIFIGMVLTSMATGSLTLRRPPAFFNRQYRRAIRTACHAIQTRHLIEPRQTASQSAKPSSPISPSSCQQDKTAAFHFPHL</sequence>
<accession>A0A1I4LLF4</accession>
<feature type="transmembrane region" description="Helical" evidence="2">
    <location>
        <begin position="159"/>
        <end position="181"/>
    </location>
</feature>
<name>A0A1I4LLF4_9BURK</name>
<evidence type="ECO:0000313" key="4">
    <source>
        <dbReference type="Proteomes" id="UP000199470"/>
    </source>
</evidence>
<evidence type="ECO:0000313" key="3">
    <source>
        <dbReference type="EMBL" id="SFL91633.1"/>
    </source>
</evidence>
<keyword evidence="2" id="KW-0472">Membrane</keyword>
<dbReference type="EMBL" id="FOTW01000009">
    <property type="protein sequence ID" value="SFL91633.1"/>
    <property type="molecule type" value="Genomic_DNA"/>
</dbReference>
<dbReference type="STRING" id="758825.SAMN02982985_02019"/>
<feature type="region of interest" description="Disordered" evidence="1">
    <location>
        <begin position="210"/>
        <end position="232"/>
    </location>
</feature>
<keyword evidence="2" id="KW-1133">Transmembrane helix</keyword>
<dbReference type="Proteomes" id="UP000199470">
    <property type="component" value="Unassembled WGS sequence"/>
</dbReference>
<feature type="compositionally biased region" description="Low complexity" evidence="1">
    <location>
        <begin position="216"/>
        <end position="232"/>
    </location>
</feature>
<organism evidence="3 4">
    <name type="scientific">Rugamonas rubra</name>
    <dbReference type="NCBI Taxonomy" id="758825"/>
    <lineage>
        <taxon>Bacteria</taxon>
        <taxon>Pseudomonadati</taxon>
        <taxon>Pseudomonadota</taxon>
        <taxon>Betaproteobacteria</taxon>
        <taxon>Burkholderiales</taxon>
        <taxon>Oxalobacteraceae</taxon>
        <taxon>Telluria group</taxon>
        <taxon>Rugamonas</taxon>
    </lineage>
</organism>
<keyword evidence="2" id="KW-0812">Transmembrane</keyword>
<keyword evidence="4" id="KW-1185">Reference proteome</keyword>
<protein>
    <submittedName>
        <fullName evidence="3">Uncharacterized protein</fullName>
    </submittedName>
</protein>
<evidence type="ECO:0000256" key="2">
    <source>
        <dbReference type="SAM" id="Phobius"/>
    </source>
</evidence>
<dbReference type="AlphaFoldDB" id="A0A1I4LLF4"/>